<organism evidence="3 4">
    <name type="scientific">Pseudocercospora fuligena</name>
    <dbReference type="NCBI Taxonomy" id="685502"/>
    <lineage>
        <taxon>Eukaryota</taxon>
        <taxon>Fungi</taxon>
        <taxon>Dikarya</taxon>
        <taxon>Ascomycota</taxon>
        <taxon>Pezizomycotina</taxon>
        <taxon>Dothideomycetes</taxon>
        <taxon>Dothideomycetidae</taxon>
        <taxon>Mycosphaerellales</taxon>
        <taxon>Mycosphaerellaceae</taxon>
        <taxon>Pseudocercospora</taxon>
    </lineage>
</organism>
<feature type="chain" id="PRO_5034898170" description="Transglycosylase SLT domain-containing protein" evidence="1">
    <location>
        <begin position="18"/>
        <end position="234"/>
    </location>
</feature>
<dbReference type="OrthoDB" id="10444716at2759"/>
<feature type="domain" description="Transglycosylase SLT" evidence="2">
    <location>
        <begin position="127"/>
        <end position="216"/>
    </location>
</feature>
<evidence type="ECO:0000313" key="4">
    <source>
        <dbReference type="Proteomes" id="UP000660729"/>
    </source>
</evidence>
<dbReference type="SUPFAM" id="SSF53955">
    <property type="entry name" value="Lysozyme-like"/>
    <property type="match status" value="1"/>
</dbReference>
<dbReference type="Proteomes" id="UP000660729">
    <property type="component" value="Unassembled WGS sequence"/>
</dbReference>
<accession>A0A8H6RY80</accession>
<comment type="caution">
    <text evidence="3">The sequence shown here is derived from an EMBL/GenBank/DDBJ whole genome shotgun (WGS) entry which is preliminary data.</text>
</comment>
<proteinExistence type="predicted"/>
<evidence type="ECO:0000256" key="1">
    <source>
        <dbReference type="SAM" id="SignalP"/>
    </source>
</evidence>
<dbReference type="Pfam" id="PF01464">
    <property type="entry name" value="SLT"/>
    <property type="match status" value="1"/>
</dbReference>
<protein>
    <recommendedName>
        <fullName evidence="2">Transglycosylase SLT domain-containing protein</fullName>
    </recommendedName>
</protein>
<evidence type="ECO:0000259" key="2">
    <source>
        <dbReference type="Pfam" id="PF01464"/>
    </source>
</evidence>
<dbReference type="EMBL" id="JABCIY010000001">
    <property type="protein sequence ID" value="KAF7198381.1"/>
    <property type="molecule type" value="Genomic_DNA"/>
</dbReference>
<reference evidence="3" key="1">
    <citation type="submission" date="2020-04" db="EMBL/GenBank/DDBJ databases">
        <title>Draft genome resource of the tomato pathogen Pseudocercospora fuligena.</title>
        <authorList>
            <person name="Zaccaron A."/>
        </authorList>
    </citation>
    <scope>NUCLEOTIDE SEQUENCE</scope>
    <source>
        <strain evidence="3">PF001</strain>
    </source>
</reference>
<feature type="signal peptide" evidence="1">
    <location>
        <begin position="1"/>
        <end position="17"/>
    </location>
</feature>
<dbReference type="Gene3D" id="1.10.530.10">
    <property type="match status" value="1"/>
</dbReference>
<keyword evidence="1" id="KW-0732">Signal</keyword>
<sequence>MLIALTALLFATTGIKALPMNADSDYPDWYPANAPRRPAGTNDNDWYQWKNMVSQDMVGFTQDYNAKQTVSNELQNIASSLSLDLVMPPNPAGEILNDPIAKAAEQRIFEMGGDLNPIAIAEVYSDAIAEAEKESGIPGDFLKDMIHTESKGHPLTGMGGLMQIGHIEYSQVYEAHGCMTGRNRYNPSANIVAGALHLSALHGDGPKDYGSVLHTYCTSYQNPGLKAPGRGICA</sequence>
<name>A0A8H6RY80_9PEZI</name>
<gene>
    <name evidence="3" type="ORF">HII31_00120</name>
</gene>
<dbReference type="InterPro" id="IPR008258">
    <property type="entry name" value="Transglycosylase_SLT_dom_1"/>
</dbReference>
<dbReference type="AlphaFoldDB" id="A0A8H6RY80"/>
<evidence type="ECO:0000313" key="3">
    <source>
        <dbReference type="EMBL" id="KAF7198381.1"/>
    </source>
</evidence>
<keyword evidence="4" id="KW-1185">Reference proteome</keyword>
<dbReference type="InterPro" id="IPR023346">
    <property type="entry name" value="Lysozyme-like_dom_sf"/>
</dbReference>